<dbReference type="EMBL" id="BGPR01001331">
    <property type="protein sequence ID" value="GBM51295.1"/>
    <property type="molecule type" value="Genomic_DNA"/>
</dbReference>
<comment type="caution">
    <text evidence="1">The sequence shown here is derived from an EMBL/GenBank/DDBJ whole genome shotgun (WGS) entry which is preliminary data.</text>
</comment>
<evidence type="ECO:0000313" key="2">
    <source>
        <dbReference type="Proteomes" id="UP000499080"/>
    </source>
</evidence>
<protein>
    <submittedName>
        <fullName evidence="1">Uncharacterized protein</fullName>
    </submittedName>
</protein>
<gene>
    <name evidence="1" type="ORF">AVEN_164376_1</name>
</gene>
<name>A0A4Y2GEZ9_ARAVE</name>
<dbReference type="Proteomes" id="UP000499080">
    <property type="component" value="Unassembled WGS sequence"/>
</dbReference>
<keyword evidence="2" id="KW-1185">Reference proteome</keyword>
<evidence type="ECO:0000313" key="1">
    <source>
        <dbReference type="EMBL" id="GBM51295.1"/>
    </source>
</evidence>
<organism evidence="1 2">
    <name type="scientific">Araneus ventricosus</name>
    <name type="common">Orbweaver spider</name>
    <name type="synonym">Epeira ventricosa</name>
    <dbReference type="NCBI Taxonomy" id="182803"/>
    <lineage>
        <taxon>Eukaryota</taxon>
        <taxon>Metazoa</taxon>
        <taxon>Ecdysozoa</taxon>
        <taxon>Arthropoda</taxon>
        <taxon>Chelicerata</taxon>
        <taxon>Arachnida</taxon>
        <taxon>Araneae</taxon>
        <taxon>Araneomorphae</taxon>
        <taxon>Entelegynae</taxon>
        <taxon>Araneoidea</taxon>
        <taxon>Araneidae</taxon>
        <taxon>Araneus</taxon>
    </lineage>
</organism>
<accession>A0A4Y2GEZ9</accession>
<dbReference type="AlphaFoldDB" id="A0A4Y2GEZ9"/>
<proteinExistence type="predicted"/>
<sequence length="148" mass="16670">MTGDFLVINKSRGPVTICEARRRFQNISAAEKYSQAVKINRHVTETIIDINEEFEQAPNLTLRTEQQASMLMDAFQSEAINLSKAIETVLCKFSDNLDLKFLGKESSPPEIKVPRNKNDDGEIPMSSDLLILQDSSNALKKGSYKYKV</sequence>
<reference evidence="1 2" key="1">
    <citation type="journal article" date="2019" name="Sci. Rep.">
        <title>Orb-weaving spider Araneus ventricosus genome elucidates the spidroin gene catalogue.</title>
        <authorList>
            <person name="Kono N."/>
            <person name="Nakamura H."/>
            <person name="Ohtoshi R."/>
            <person name="Moran D.A.P."/>
            <person name="Shinohara A."/>
            <person name="Yoshida Y."/>
            <person name="Fujiwara M."/>
            <person name="Mori M."/>
            <person name="Tomita M."/>
            <person name="Arakawa K."/>
        </authorList>
    </citation>
    <scope>NUCLEOTIDE SEQUENCE [LARGE SCALE GENOMIC DNA]</scope>
</reference>